<protein>
    <submittedName>
        <fullName evidence="1">Uncharacterized protein</fullName>
    </submittedName>
</protein>
<gene>
    <name evidence="1" type="ORF">SAMN05421741_10647</name>
</gene>
<reference evidence="2" key="1">
    <citation type="submission" date="2016-10" db="EMBL/GenBank/DDBJ databases">
        <authorList>
            <person name="Varghese N."/>
            <person name="Submissions S."/>
        </authorList>
    </citation>
    <scope>NUCLEOTIDE SEQUENCE [LARGE SCALE GENOMIC DNA]</scope>
    <source>
        <strain evidence="2">DS-12</strain>
    </source>
</reference>
<organism evidence="1 2">
    <name type="scientific">Paenimyroides ummariense</name>
    <dbReference type="NCBI Taxonomy" id="913024"/>
    <lineage>
        <taxon>Bacteria</taxon>
        <taxon>Pseudomonadati</taxon>
        <taxon>Bacteroidota</taxon>
        <taxon>Flavobacteriia</taxon>
        <taxon>Flavobacteriales</taxon>
        <taxon>Flavobacteriaceae</taxon>
        <taxon>Paenimyroides</taxon>
    </lineage>
</organism>
<evidence type="ECO:0000313" key="2">
    <source>
        <dbReference type="Proteomes" id="UP000199036"/>
    </source>
</evidence>
<dbReference type="EMBL" id="FOVI01000006">
    <property type="protein sequence ID" value="SFN48661.1"/>
    <property type="molecule type" value="Genomic_DNA"/>
</dbReference>
<accession>A0A1I4ZEG4</accession>
<evidence type="ECO:0000313" key="1">
    <source>
        <dbReference type="EMBL" id="SFN48661.1"/>
    </source>
</evidence>
<dbReference type="STRING" id="913024.SAMN05421741_10647"/>
<keyword evidence="2" id="KW-1185">Reference proteome</keyword>
<name>A0A1I4ZEG4_9FLAO</name>
<sequence>MLFKLFHTVNISNFVVCFRYRFMKYIFFLILLATATISCKKEVVATPNVTSKISQDSMVNNIHEKWKFTVAVSNPSTSSKLNNWENWRNYVNELTIMPNAGLRNLIHKSNALVERSAVLKTDIPEMYNRPETKARFSLLETHIQNLNMQLELEPLNVKEINTLLLNIQKSTNSIINQFNEFEIKSKIPKESGEDQLIQPIDTIKRATLNALPQE</sequence>
<dbReference type="Proteomes" id="UP000199036">
    <property type="component" value="Unassembled WGS sequence"/>
</dbReference>
<proteinExistence type="predicted"/>
<dbReference type="AlphaFoldDB" id="A0A1I4ZEG4"/>